<evidence type="ECO:0000313" key="3">
    <source>
        <dbReference type="EMBL" id="MEA0971602.1"/>
    </source>
</evidence>
<keyword evidence="1" id="KW-0732">Signal</keyword>
<name>A0ABU5NEK7_9RICK</name>
<dbReference type="Pfam" id="PF00581">
    <property type="entry name" value="Rhodanese"/>
    <property type="match status" value="1"/>
</dbReference>
<dbReference type="SUPFAM" id="SSF52821">
    <property type="entry name" value="Rhodanese/Cell cycle control phosphatase"/>
    <property type="match status" value="1"/>
</dbReference>
<accession>A0ABU5NEK7</accession>
<dbReference type="SMART" id="SM00450">
    <property type="entry name" value="RHOD"/>
    <property type="match status" value="1"/>
</dbReference>
<dbReference type="Proteomes" id="UP001291687">
    <property type="component" value="Unassembled WGS sequence"/>
</dbReference>
<evidence type="ECO:0000256" key="1">
    <source>
        <dbReference type="SAM" id="SignalP"/>
    </source>
</evidence>
<dbReference type="PANTHER" id="PTHR43031">
    <property type="entry name" value="FAD-DEPENDENT OXIDOREDUCTASE"/>
    <property type="match status" value="1"/>
</dbReference>
<keyword evidence="4" id="KW-1185">Reference proteome</keyword>
<dbReference type="InterPro" id="IPR036873">
    <property type="entry name" value="Rhodanese-like_dom_sf"/>
</dbReference>
<proteinExistence type="predicted"/>
<gene>
    <name evidence="3" type="ORF">Megvenef_01586</name>
</gene>
<feature type="chain" id="PRO_5047376869" evidence="1">
    <location>
        <begin position="25"/>
        <end position="170"/>
    </location>
</feature>
<reference evidence="3 4" key="1">
    <citation type="submission" date="2023-03" db="EMBL/GenBank/DDBJ databases">
        <title>Host association and intracellularity evolved multiple times independently in the Rickettsiales.</title>
        <authorList>
            <person name="Castelli M."/>
            <person name="Nardi T."/>
            <person name="Gammuto L."/>
            <person name="Bellinzona G."/>
            <person name="Sabaneyeva E."/>
            <person name="Potekhin A."/>
            <person name="Serra V."/>
            <person name="Petroni G."/>
            <person name="Sassera D."/>
        </authorList>
    </citation>
    <scope>NUCLEOTIDE SEQUENCE [LARGE SCALE GENOMIC DNA]</scope>
    <source>
        <strain evidence="3 4">Sr 2-6</strain>
    </source>
</reference>
<dbReference type="Gene3D" id="3.40.250.10">
    <property type="entry name" value="Rhodanese-like domain"/>
    <property type="match status" value="1"/>
</dbReference>
<feature type="domain" description="Rhodanese" evidence="2">
    <location>
        <begin position="70"/>
        <end position="165"/>
    </location>
</feature>
<dbReference type="InterPro" id="IPR001763">
    <property type="entry name" value="Rhodanese-like_dom"/>
</dbReference>
<dbReference type="InterPro" id="IPR050229">
    <property type="entry name" value="GlpE_sulfurtransferase"/>
</dbReference>
<dbReference type="PANTHER" id="PTHR43031:SF1">
    <property type="entry name" value="PYRIDINE NUCLEOTIDE-DISULPHIDE OXIDOREDUCTASE"/>
    <property type="match status" value="1"/>
</dbReference>
<protein>
    <submittedName>
        <fullName evidence="3">Rhodanese domain-containing protein</fullName>
    </submittedName>
</protein>
<dbReference type="InterPro" id="IPR001307">
    <property type="entry name" value="Thiosulphate_STrfase_CS"/>
</dbReference>
<dbReference type="PROSITE" id="PS50206">
    <property type="entry name" value="RHODANESE_3"/>
    <property type="match status" value="1"/>
</dbReference>
<comment type="caution">
    <text evidence="3">The sequence shown here is derived from an EMBL/GenBank/DDBJ whole genome shotgun (WGS) entry which is preliminary data.</text>
</comment>
<dbReference type="RefSeq" id="WP_322777515.1">
    <property type="nucleotide sequence ID" value="NZ_JARJFB010000190.1"/>
</dbReference>
<feature type="signal peptide" evidence="1">
    <location>
        <begin position="1"/>
        <end position="24"/>
    </location>
</feature>
<evidence type="ECO:0000259" key="2">
    <source>
        <dbReference type="PROSITE" id="PS50206"/>
    </source>
</evidence>
<evidence type="ECO:0000313" key="4">
    <source>
        <dbReference type="Proteomes" id="UP001291687"/>
    </source>
</evidence>
<dbReference type="EMBL" id="JARJFB010000190">
    <property type="protein sequence ID" value="MEA0971602.1"/>
    <property type="molecule type" value="Genomic_DNA"/>
</dbReference>
<sequence>MKNLRTKSLIIFVLFISLPFSTFAESASSRKSKSTEVNKIQDTQKAFEYFETELNFKTNAYFINRAIKEKMPNINIIDVRSAEAFRKGHIPGAINIPSEKHSGFEGNETDIPGLRKDAFNCIYCYSATCNLSQKAAKKFASLGYPVKEIAGGYKAWIEEYKFPVETYPTK</sequence>
<organism evidence="3 4">
    <name type="scientific">Candidatus Megaera venefica</name>
    <dbReference type="NCBI Taxonomy" id="2055910"/>
    <lineage>
        <taxon>Bacteria</taxon>
        <taxon>Pseudomonadati</taxon>
        <taxon>Pseudomonadota</taxon>
        <taxon>Alphaproteobacteria</taxon>
        <taxon>Rickettsiales</taxon>
        <taxon>Rickettsiaceae</taxon>
        <taxon>Candidatus Megaera</taxon>
    </lineage>
</organism>
<dbReference type="PROSITE" id="PS00380">
    <property type="entry name" value="RHODANESE_1"/>
    <property type="match status" value="1"/>
</dbReference>